<keyword evidence="4" id="KW-1185">Reference proteome</keyword>
<keyword evidence="2" id="KW-0472">Membrane</keyword>
<comment type="caution">
    <text evidence="3">The sequence shown here is derived from an EMBL/GenBank/DDBJ whole genome shotgun (WGS) entry which is preliminary data.</text>
</comment>
<dbReference type="Proteomes" id="UP001440984">
    <property type="component" value="Unassembled WGS sequence"/>
</dbReference>
<reference evidence="3 4" key="1">
    <citation type="submission" date="2024-05" db="EMBL/GenBank/DDBJ databases">
        <authorList>
            <person name="Zhao H."/>
            <person name="Xu Y."/>
            <person name="Lin S."/>
            <person name="Spain J.C."/>
            <person name="Zhou N.-Y."/>
        </authorList>
    </citation>
    <scope>NUCLEOTIDE SEQUENCE [LARGE SCALE GENOMIC DNA]</scope>
    <source>
        <strain evidence="3 4">NEAU-NG30</strain>
    </source>
</reference>
<dbReference type="EMBL" id="JBDZYD010000002">
    <property type="protein sequence ID" value="MEQ0558506.1"/>
    <property type="molecule type" value="Genomic_DNA"/>
</dbReference>
<evidence type="ECO:0000256" key="2">
    <source>
        <dbReference type="SAM" id="Phobius"/>
    </source>
</evidence>
<keyword evidence="2" id="KW-1133">Transmembrane helix</keyword>
<organism evidence="3 4">
    <name type="scientific">Amycolatopsis melonis</name>
    <dbReference type="NCBI Taxonomy" id="3156488"/>
    <lineage>
        <taxon>Bacteria</taxon>
        <taxon>Bacillati</taxon>
        <taxon>Actinomycetota</taxon>
        <taxon>Actinomycetes</taxon>
        <taxon>Pseudonocardiales</taxon>
        <taxon>Pseudonocardiaceae</taxon>
        <taxon>Amycolatopsis</taxon>
    </lineage>
</organism>
<evidence type="ECO:0000313" key="4">
    <source>
        <dbReference type="Proteomes" id="UP001440984"/>
    </source>
</evidence>
<evidence type="ECO:0000256" key="1">
    <source>
        <dbReference type="SAM" id="MobiDB-lite"/>
    </source>
</evidence>
<accession>A0ABV0L876</accession>
<evidence type="ECO:0000313" key="3">
    <source>
        <dbReference type="EMBL" id="MEQ0558506.1"/>
    </source>
</evidence>
<protein>
    <submittedName>
        <fullName evidence="3">Uncharacterized protein</fullName>
    </submittedName>
</protein>
<sequence length="82" mass="9145">MTGRIEVLGIAGALLLVALAVSLWALRLERARPRRKPDSKPARLLAETQTTVASIQARLRREERAAAPPVRRPKWTAREPGR</sequence>
<feature type="transmembrane region" description="Helical" evidence="2">
    <location>
        <begin position="6"/>
        <end position="26"/>
    </location>
</feature>
<keyword evidence="2" id="KW-0812">Transmembrane</keyword>
<name>A0ABV0L876_9PSEU</name>
<proteinExistence type="predicted"/>
<feature type="region of interest" description="Disordered" evidence="1">
    <location>
        <begin position="61"/>
        <end position="82"/>
    </location>
</feature>
<gene>
    <name evidence="3" type="ORF">ABJI51_05460</name>
</gene>
<dbReference type="RefSeq" id="WP_348947902.1">
    <property type="nucleotide sequence ID" value="NZ_JBDZYD010000002.1"/>
</dbReference>